<dbReference type="EMBL" id="BPLR01003573">
    <property type="protein sequence ID" value="GIX86255.1"/>
    <property type="molecule type" value="Genomic_DNA"/>
</dbReference>
<keyword evidence="2" id="KW-1185">Reference proteome</keyword>
<dbReference type="AlphaFoldDB" id="A0AAV4NR52"/>
<organism evidence="1 2">
    <name type="scientific">Caerostris extrusa</name>
    <name type="common">Bark spider</name>
    <name type="synonym">Caerostris bankana</name>
    <dbReference type="NCBI Taxonomy" id="172846"/>
    <lineage>
        <taxon>Eukaryota</taxon>
        <taxon>Metazoa</taxon>
        <taxon>Ecdysozoa</taxon>
        <taxon>Arthropoda</taxon>
        <taxon>Chelicerata</taxon>
        <taxon>Arachnida</taxon>
        <taxon>Araneae</taxon>
        <taxon>Araneomorphae</taxon>
        <taxon>Entelegynae</taxon>
        <taxon>Araneoidea</taxon>
        <taxon>Araneidae</taxon>
        <taxon>Caerostris</taxon>
    </lineage>
</organism>
<evidence type="ECO:0000313" key="2">
    <source>
        <dbReference type="Proteomes" id="UP001054945"/>
    </source>
</evidence>
<proteinExistence type="predicted"/>
<comment type="caution">
    <text evidence="1">The sequence shown here is derived from an EMBL/GenBank/DDBJ whole genome shotgun (WGS) entry which is preliminary data.</text>
</comment>
<accession>A0AAV4NR52</accession>
<reference evidence="1 2" key="1">
    <citation type="submission" date="2021-06" db="EMBL/GenBank/DDBJ databases">
        <title>Caerostris extrusa draft genome.</title>
        <authorList>
            <person name="Kono N."/>
            <person name="Arakawa K."/>
        </authorList>
    </citation>
    <scope>NUCLEOTIDE SEQUENCE [LARGE SCALE GENOMIC DNA]</scope>
</reference>
<gene>
    <name evidence="1" type="ORF">CEXT_725351</name>
</gene>
<protein>
    <recommendedName>
        <fullName evidence="3">Ycf15</fullName>
    </recommendedName>
</protein>
<dbReference type="Proteomes" id="UP001054945">
    <property type="component" value="Unassembled WGS sequence"/>
</dbReference>
<sequence>MIKHILKPRLCSNEFYSCGAANLLVYLPPLPLLGLTPRLRNGIVRPSTGESRAHFSVQKRDRIERTIPLISY</sequence>
<name>A0AAV4NR52_CAEEX</name>
<evidence type="ECO:0000313" key="1">
    <source>
        <dbReference type="EMBL" id="GIX86255.1"/>
    </source>
</evidence>
<evidence type="ECO:0008006" key="3">
    <source>
        <dbReference type="Google" id="ProtNLM"/>
    </source>
</evidence>